<dbReference type="PANTHER" id="PTHR23517">
    <property type="entry name" value="RESISTANCE PROTEIN MDTM, PUTATIVE-RELATED-RELATED"/>
    <property type="match status" value="1"/>
</dbReference>
<dbReference type="RefSeq" id="WP_126602944.1">
    <property type="nucleotide sequence ID" value="NZ_BIFQ01000002.1"/>
</dbReference>
<feature type="transmembrane region" description="Helical" evidence="7">
    <location>
        <begin position="164"/>
        <end position="185"/>
    </location>
</feature>
<keyword evidence="2" id="KW-0813">Transport</keyword>
<evidence type="ECO:0000256" key="2">
    <source>
        <dbReference type="ARBA" id="ARBA00022448"/>
    </source>
</evidence>
<feature type="transmembrane region" description="Helical" evidence="7">
    <location>
        <begin position="123"/>
        <end position="144"/>
    </location>
</feature>
<proteinExistence type="predicted"/>
<feature type="transmembrane region" description="Helical" evidence="7">
    <location>
        <begin position="325"/>
        <end position="343"/>
    </location>
</feature>
<feature type="transmembrane region" description="Helical" evidence="7">
    <location>
        <begin position="349"/>
        <end position="369"/>
    </location>
</feature>
<gene>
    <name evidence="9" type="ORF">KDAU_73330</name>
</gene>
<protein>
    <submittedName>
        <fullName evidence="9">MFS transporter</fullName>
    </submittedName>
</protein>
<dbReference type="SUPFAM" id="SSF103473">
    <property type="entry name" value="MFS general substrate transporter"/>
    <property type="match status" value="1"/>
</dbReference>
<dbReference type="Pfam" id="PF07690">
    <property type="entry name" value="MFS_1"/>
    <property type="match status" value="2"/>
</dbReference>
<feature type="transmembrane region" description="Helical" evidence="7">
    <location>
        <begin position="33"/>
        <end position="49"/>
    </location>
</feature>
<evidence type="ECO:0000256" key="3">
    <source>
        <dbReference type="ARBA" id="ARBA00022475"/>
    </source>
</evidence>
<dbReference type="PROSITE" id="PS50850">
    <property type="entry name" value="MFS"/>
    <property type="match status" value="1"/>
</dbReference>
<comment type="caution">
    <text evidence="9">The sequence shown here is derived from an EMBL/GenBank/DDBJ whole genome shotgun (WGS) entry which is preliminary data.</text>
</comment>
<evidence type="ECO:0000256" key="1">
    <source>
        <dbReference type="ARBA" id="ARBA00004651"/>
    </source>
</evidence>
<dbReference type="Gene3D" id="1.20.1250.20">
    <property type="entry name" value="MFS general substrate transporter like domains"/>
    <property type="match status" value="2"/>
</dbReference>
<comment type="subcellular location">
    <subcellularLocation>
        <location evidence="1">Cell membrane</location>
        <topology evidence="1">Multi-pass membrane protein</topology>
    </subcellularLocation>
</comment>
<evidence type="ECO:0000259" key="8">
    <source>
        <dbReference type="PROSITE" id="PS50850"/>
    </source>
</evidence>
<dbReference type="InterPro" id="IPR020846">
    <property type="entry name" value="MFS_dom"/>
</dbReference>
<dbReference type="InterPro" id="IPR050171">
    <property type="entry name" value="MFS_Transporters"/>
</dbReference>
<feature type="transmembrane region" description="Helical" evidence="7">
    <location>
        <begin position="191"/>
        <end position="209"/>
    </location>
</feature>
<keyword evidence="10" id="KW-1185">Reference proteome</keyword>
<accession>A0A401ZTA1</accession>
<reference evidence="10" key="1">
    <citation type="submission" date="2018-12" db="EMBL/GenBank/DDBJ databases">
        <title>Tengunoibacter tsumagoiensis gen. nov., sp. nov., Dictyobacter kobayashii sp. nov., D. alpinus sp. nov., and D. joshuensis sp. nov. and description of Dictyobacteraceae fam. nov. within the order Ktedonobacterales isolated from Tengu-no-mugimeshi.</title>
        <authorList>
            <person name="Wang C.M."/>
            <person name="Zheng Y."/>
            <person name="Sakai Y."/>
            <person name="Toyoda A."/>
            <person name="Minakuchi Y."/>
            <person name="Abe K."/>
            <person name="Yokota A."/>
            <person name="Yabe S."/>
        </authorList>
    </citation>
    <scope>NUCLEOTIDE SEQUENCE [LARGE SCALE GENOMIC DNA]</scope>
    <source>
        <strain evidence="10">S-27</strain>
    </source>
</reference>
<evidence type="ECO:0000256" key="6">
    <source>
        <dbReference type="ARBA" id="ARBA00023136"/>
    </source>
</evidence>
<dbReference type="GO" id="GO:0005886">
    <property type="term" value="C:plasma membrane"/>
    <property type="evidence" value="ECO:0007669"/>
    <property type="project" value="UniProtKB-SubCell"/>
</dbReference>
<evidence type="ECO:0000256" key="7">
    <source>
        <dbReference type="SAM" id="Phobius"/>
    </source>
</evidence>
<dbReference type="InterPro" id="IPR005829">
    <property type="entry name" value="Sugar_transporter_CS"/>
</dbReference>
<dbReference type="CDD" id="cd17325">
    <property type="entry name" value="MFS_MdtG_SLC18_like"/>
    <property type="match status" value="1"/>
</dbReference>
<feature type="transmembrane region" description="Helical" evidence="7">
    <location>
        <begin position="61"/>
        <end position="87"/>
    </location>
</feature>
<dbReference type="GO" id="GO:0022857">
    <property type="term" value="F:transmembrane transporter activity"/>
    <property type="evidence" value="ECO:0007669"/>
    <property type="project" value="InterPro"/>
</dbReference>
<keyword evidence="5 7" id="KW-1133">Transmembrane helix</keyword>
<name>A0A401ZTA1_9CHLR</name>
<evidence type="ECO:0000313" key="10">
    <source>
        <dbReference type="Proteomes" id="UP000287224"/>
    </source>
</evidence>
<dbReference type="Proteomes" id="UP000287224">
    <property type="component" value="Unassembled WGS sequence"/>
</dbReference>
<organism evidence="9 10">
    <name type="scientific">Dictyobacter aurantiacus</name>
    <dbReference type="NCBI Taxonomy" id="1936993"/>
    <lineage>
        <taxon>Bacteria</taxon>
        <taxon>Bacillati</taxon>
        <taxon>Chloroflexota</taxon>
        <taxon>Ktedonobacteria</taxon>
        <taxon>Ktedonobacterales</taxon>
        <taxon>Dictyobacteraceae</taxon>
        <taxon>Dictyobacter</taxon>
    </lineage>
</organism>
<feature type="domain" description="Major facilitator superfamily (MFS) profile" evidence="8">
    <location>
        <begin position="33"/>
        <end position="438"/>
    </location>
</feature>
<evidence type="ECO:0000313" key="9">
    <source>
        <dbReference type="EMBL" id="GCE10004.1"/>
    </source>
</evidence>
<keyword evidence="3" id="KW-1003">Cell membrane</keyword>
<dbReference type="InterPro" id="IPR011701">
    <property type="entry name" value="MFS"/>
</dbReference>
<evidence type="ECO:0000256" key="4">
    <source>
        <dbReference type="ARBA" id="ARBA00022692"/>
    </source>
</evidence>
<evidence type="ECO:0000256" key="5">
    <source>
        <dbReference type="ARBA" id="ARBA00022989"/>
    </source>
</evidence>
<sequence length="457" mass="48339">MKKDNIALPSSDAPSLPSSTVIQPGLRANWRQFTLLVIVNAFVGGMVGLERSIVPLLGQHAFGLASTTAVLSFILSFGTVKALANLFAGGLGDRIGRKGVLISGWLIGLPVPLLIIFAPSWGWIIVANLLLGINQGLCWSTTVIMKIDLVGPARRGLAMGLNEAAGYGAVSLSAIVAGYLAATYTLRPQPFLPGIAFALAGLLLSLTLVRESHDHARQEATLLAQATKHTDMEAQRTANSPAEHLSFKDIFLLTSWKNRTLFGVSQAGLVNNVNDGLAWGLFPLFFAAGGLDITHIGLLAGIYPGVWGIAQLVTGALSDRLGRKGMIVGGMMLQGIAIGLLPLVHGFGWWSVTMVLLGLGTALVYPTLLAAISDVAHPQWRASAVGTYRLWRDSGYVIGALLAGILTDLLGVTWAIGVIGGVTFLSGVLAQMVMSETFPHKQHPQTETDEVAKDCLQ</sequence>
<dbReference type="AlphaFoldDB" id="A0A401ZTA1"/>
<feature type="transmembrane region" description="Helical" evidence="7">
    <location>
        <begin position="99"/>
        <end position="117"/>
    </location>
</feature>
<dbReference type="EMBL" id="BIFQ01000002">
    <property type="protein sequence ID" value="GCE10004.1"/>
    <property type="molecule type" value="Genomic_DNA"/>
</dbReference>
<keyword evidence="6 7" id="KW-0472">Membrane</keyword>
<dbReference type="OrthoDB" id="9810492at2"/>
<dbReference type="InterPro" id="IPR036259">
    <property type="entry name" value="MFS_trans_sf"/>
</dbReference>
<dbReference type="PROSITE" id="PS00216">
    <property type="entry name" value="SUGAR_TRANSPORT_1"/>
    <property type="match status" value="1"/>
</dbReference>
<keyword evidence="4 7" id="KW-0812">Transmembrane</keyword>
<dbReference type="PANTHER" id="PTHR23517:SF3">
    <property type="entry name" value="INTEGRAL MEMBRANE TRANSPORT PROTEIN"/>
    <property type="match status" value="1"/>
</dbReference>
<feature type="transmembrane region" description="Helical" evidence="7">
    <location>
        <begin position="390"/>
        <end position="406"/>
    </location>
</feature>